<keyword evidence="11" id="KW-0482">Metalloprotease</keyword>
<dbReference type="InterPro" id="IPR053973">
    <property type="entry name" value="ERMP1-like_C"/>
</dbReference>
<keyword evidence="9" id="KW-0862">Zinc</keyword>
<evidence type="ECO:0000256" key="14">
    <source>
        <dbReference type="ARBA" id="ARBA00078796"/>
    </source>
</evidence>
<feature type="transmembrane region" description="Helical" evidence="15">
    <location>
        <begin position="531"/>
        <end position="553"/>
    </location>
</feature>
<feature type="transmembrane region" description="Helical" evidence="15">
    <location>
        <begin position="461"/>
        <end position="482"/>
    </location>
</feature>
<dbReference type="GO" id="GO:0008235">
    <property type="term" value="F:metalloexopeptidase activity"/>
    <property type="evidence" value="ECO:0007669"/>
    <property type="project" value="InterPro"/>
</dbReference>
<evidence type="ECO:0000256" key="4">
    <source>
        <dbReference type="ARBA" id="ARBA00022670"/>
    </source>
</evidence>
<comment type="subcellular location">
    <subcellularLocation>
        <location evidence="2">Endoplasmic reticulum membrane</location>
        <topology evidence="2">Multi-pass membrane protein</topology>
    </subcellularLocation>
</comment>
<feature type="domain" description="Endoplasmic reticulum metallopeptidase 1-like C-terminal" evidence="17">
    <location>
        <begin position="585"/>
        <end position="817"/>
    </location>
</feature>
<dbReference type="EMBL" id="JH668413">
    <property type="protein sequence ID" value="KAG6451741.1"/>
    <property type="molecule type" value="Genomic_DNA"/>
</dbReference>
<evidence type="ECO:0000256" key="9">
    <source>
        <dbReference type="ARBA" id="ARBA00022833"/>
    </source>
</evidence>
<evidence type="ECO:0000256" key="15">
    <source>
        <dbReference type="SAM" id="Phobius"/>
    </source>
</evidence>
<protein>
    <recommendedName>
        <fullName evidence="14">FXNA-like protease</fullName>
    </recommendedName>
</protein>
<keyword evidence="7" id="KW-0378">Hydrolase</keyword>
<evidence type="ECO:0000256" key="1">
    <source>
        <dbReference type="ARBA" id="ARBA00001947"/>
    </source>
</evidence>
<comment type="caution">
    <text evidence="18">The sequence shown here is derived from an EMBL/GenBank/DDBJ whole genome shotgun (WGS) entry which is preliminary data.</text>
</comment>
<keyword evidence="4" id="KW-0645">Protease</keyword>
<keyword evidence="8" id="KW-0256">Endoplasmic reticulum</keyword>
<keyword evidence="10 15" id="KW-1133">Transmembrane helix</keyword>
<evidence type="ECO:0000256" key="13">
    <source>
        <dbReference type="ARBA" id="ARBA00023180"/>
    </source>
</evidence>
<feature type="transmembrane region" description="Helical" evidence="15">
    <location>
        <begin position="558"/>
        <end position="577"/>
    </location>
</feature>
<organism evidence="18 19">
    <name type="scientific">Manduca sexta</name>
    <name type="common">Tobacco hawkmoth</name>
    <name type="synonym">Tobacco hornworm</name>
    <dbReference type="NCBI Taxonomy" id="7130"/>
    <lineage>
        <taxon>Eukaryota</taxon>
        <taxon>Metazoa</taxon>
        <taxon>Ecdysozoa</taxon>
        <taxon>Arthropoda</taxon>
        <taxon>Hexapoda</taxon>
        <taxon>Insecta</taxon>
        <taxon>Pterygota</taxon>
        <taxon>Neoptera</taxon>
        <taxon>Endopterygota</taxon>
        <taxon>Lepidoptera</taxon>
        <taxon>Glossata</taxon>
        <taxon>Ditrysia</taxon>
        <taxon>Bombycoidea</taxon>
        <taxon>Sphingidae</taxon>
        <taxon>Sphinginae</taxon>
        <taxon>Sphingini</taxon>
        <taxon>Manduca</taxon>
    </lineage>
</organism>
<evidence type="ECO:0000256" key="5">
    <source>
        <dbReference type="ARBA" id="ARBA00022692"/>
    </source>
</evidence>
<evidence type="ECO:0000259" key="17">
    <source>
        <dbReference type="Pfam" id="PF22248"/>
    </source>
</evidence>
<keyword evidence="6" id="KW-0479">Metal-binding</keyword>
<name>A0A921Z5G8_MANSE</name>
<dbReference type="Proteomes" id="UP000791440">
    <property type="component" value="Unassembled WGS sequence"/>
</dbReference>
<dbReference type="PANTHER" id="PTHR12147">
    <property type="entry name" value="METALLOPEPTIDASE M28 FAMILY MEMBER"/>
    <property type="match status" value="1"/>
</dbReference>
<evidence type="ECO:0000256" key="12">
    <source>
        <dbReference type="ARBA" id="ARBA00023136"/>
    </source>
</evidence>
<dbReference type="Pfam" id="PF04389">
    <property type="entry name" value="Peptidase_M28"/>
    <property type="match status" value="1"/>
</dbReference>
<proteinExistence type="inferred from homology"/>
<dbReference type="AlphaFoldDB" id="A0A921Z5G8"/>
<dbReference type="GO" id="GO:0005789">
    <property type="term" value="C:endoplasmic reticulum membrane"/>
    <property type="evidence" value="ECO:0007669"/>
    <property type="project" value="UniProtKB-SubCell"/>
</dbReference>
<feature type="transmembrane region" description="Helical" evidence="15">
    <location>
        <begin position="435"/>
        <end position="455"/>
    </location>
</feature>
<comment type="cofactor">
    <cofactor evidence="1">
        <name>Zn(2+)</name>
        <dbReference type="ChEBI" id="CHEBI:29105"/>
    </cofactor>
</comment>
<feature type="transmembrane region" description="Helical" evidence="15">
    <location>
        <begin position="323"/>
        <end position="342"/>
    </location>
</feature>
<dbReference type="InterPro" id="IPR045175">
    <property type="entry name" value="M28_fam"/>
</dbReference>
<evidence type="ECO:0000256" key="3">
    <source>
        <dbReference type="ARBA" id="ARBA00010918"/>
    </source>
</evidence>
<gene>
    <name evidence="18" type="ORF">O3G_MSEX007307</name>
</gene>
<evidence type="ECO:0000256" key="6">
    <source>
        <dbReference type="ARBA" id="ARBA00022723"/>
    </source>
</evidence>
<dbReference type="FunFam" id="3.40.630.10:FF:000008">
    <property type="entry name" value="Endoplasmic reticulum metallopeptidase 1"/>
    <property type="match status" value="1"/>
</dbReference>
<feature type="transmembrane region" description="Helical" evidence="15">
    <location>
        <begin position="354"/>
        <end position="381"/>
    </location>
</feature>
<evidence type="ECO:0000313" key="19">
    <source>
        <dbReference type="Proteomes" id="UP000791440"/>
    </source>
</evidence>
<evidence type="ECO:0000256" key="8">
    <source>
        <dbReference type="ARBA" id="ARBA00022824"/>
    </source>
</evidence>
<evidence type="ECO:0000256" key="10">
    <source>
        <dbReference type="ARBA" id="ARBA00022989"/>
    </source>
</evidence>
<evidence type="ECO:0000313" key="18">
    <source>
        <dbReference type="EMBL" id="KAG6451741.1"/>
    </source>
</evidence>
<comment type="similarity">
    <text evidence="3">Belongs to the peptidase M28 family.</text>
</comment>
<dbReference type="GO" id="GO:0006508">
    <property type="term" value="P:proteolysis"/>
    <property type="evidence" value="ECO:0007669"/>
    <property type="project" value="UniProtKB-KW"/>
</dbReference>
<keyword evidence="13" id="KW-0325">Glycoprotein</keyword>
<feature type="transmembrane region" description="Helical" evidence="15">
    <location>
        <begin position="393"/>
        <end position="414"/>
    </location>
</feature>
<dbReference type="PANTHER" id="PTHR12147:SF22">
    <property type="entry name" value="ENDOPLASMIC RETICULUM METALLOPEPTIDASE 1"/>
    <property type="match status" value="1"/>
</dbReference>
<dbReference type="Pfam" id="PF22248">
    <property type="entry name" value="ERMP1_C"/>
    <property type="match status" value="1"/>
</dbReference>
<dbReference type="InterPro" id="IPR007484">
    <property type="entry name" value="Peptidase_M28"/>
</dbReference>
<accession>A0A921Z5G8</accession>
<evidence type="ECO:0000256" key="2">
    <source>
        <dbReference type="ARBA" id="ARBA00004477"/>
    </source>
</evidence>
<dbReference type="GO" id="GO:0046872">
    <property type="term" value="F:metal ion binding"/>
    <property type="evidence" value="ECO:0007669"/>
    <property type="project" value="UniProtKB-KW"/>
</dbReference>
<reference evidence="18" key="1">
    <citation type="journal article" date="2016" name="Insect Biochem. Mol. Biol.">
        <title>Multifaceted biological insights from a draft genome sequence of the tobacco hornworm moth, Manduca sexta.</title>
        <authorList>
            <person name="Kanost M.R."/>
            <person name="Arrese E.L."/>
            <person name="Cao X."/>
            <person name="Chen Y.R."/>
            <person name="Chellapilla S."/>
            <person name="Goldsmith M.R."/>
            <person name="Grosse-Wilde E."/>
            <person name="Heckel D.G."/>
            <person name="Herndon N."/>
            <person name="Jiang H."/>
            <person name="Papanicolaou A."/>
            <person name="Qu J."/>
            <person name="Soulages J.L."/>
            <person name="Vogel H."/>
            <person name="Walters J."/>
            <person name="Waterhouse R.M."/>
            <person name="Ahn S.J."/>
            <person name="Almeida F.C."/>
            <person name="An C."/>
            <person name="Aqrawi P."/>
            <person name="Bretschneider A."/>
            <person name="Bryant W.B."/>
            <person name="Bucks S."/>
            <person name="Chao H."/>
            <person name="Chevignon G."/>
            <person name="Christen J.M."/>
            <person name="Clarke D.F."/>
            <person name="Dittmer N.T."/>
            <person name="Ferguson L.C.F."/>
            <person name="Garavelou S."/>
            <person name="Gordon K.H.J."/>
            <person name="Gunaratna R.T."/>
            <person name="Han Y."/>
            <person name="Hauser F."/>
            <person name="He Y."/>
            <person name="Heidel-Fischer H."/>
            <person name="Hirsh A."/>
            <person name="Hu Y."/>
            <person name="Jiang H."/>
            <person name="Kalra D."/>
            <person name="Klinner C."/>
            <person name="Konig C."/>
            <person name="Kovar C."/>
            <person name="Kroll A.R."/>
            <person name="Kuwar S.S."/>
            <person name="Lee S.L."/>
            <person name="Lehman R."/>
            <person name="Li K."/>
            <person name="Li Z."/>
            <person name="Liang H."/>
            <person name="Lovelace S."/>
            <person name="Lu Z."/>
            <person name="Mansfield J.H."/>
            <person name="McCulloch K.J."/>
            <person name="Mathew T."/>
            <person name="Morton B."/>
            <person name="Muzny D.M."/>
            <person name="Neunemann D."/>
            <person name="Ongeri F."/>
            <person name="Pauchet Y."/>
            <person name="Pu L.L."/>
            <person name="Pyrousis I."/>
            <person name="Rao X.J."/>
            <person name="Redding A."/>
            <person name="Roesel C."/>
            <person name="Sanchez-Gracia A."/>
            <person name="Schaack S."/>
            <person name="Shukla A."/>
            <person name="Tetreau G."/>
            <person name="Wang Y."/>
            <person name="Xiong G.H."/>
            <person name="Traut W."/>
            <person name="Walsh T.K."/>
            <person name="Worley K.C."/>
            <person name="Wu D."/>
            <person name="Wu W."/>
            <person name="Wu Y.Q."/>
            <person name="Zhang X."/>
            <person name="Zou Z."/>
            <person name="Zucker H."/>
            <person name="Briscoe A.D."/>
            <person name="Burmester T."/>
            <person name="Clem R.J."/>
            <person name="Feyereisen R."/>
            <person name="Grimmelikhuijzen C.J.P."/>
            <person name="Hamodrakas S.J."/>
            <person name="Hansson B.S."/>
            <person name="Huguet E."/>
            <person name="Jermiin L.S."/>
            <person name="Lan Q."/>
            <person name="Lehman H.K."/>
            <person name="Lorenzen M."/>
            <person name="Merzendorfer H."/>
            <person name="Michalopoulos I."/>
            <person name="Morton D.B."/>
            <person name="Muthukrishnan S."/>
            <person name="Oakeshott J.G."/>
            <person name="Palmer W."/>
            <person name="Park Y."/>
            <person name="Passarelli A.L."/>
            <person name="Rozas J."/>
            <person name="Schwartz L.M."/>
            <person name="Smith W."/>
            <person name="Southgate A."/>
            <person name="Vilcinskas A."/>
            <person name="Vogt R."/>
            <person name="Wang P."/>
            <person name="Werren J."/>
            <person name="Yu X.Q."/>
            <person name="Zhou J.J."/>
            <person name="Brown S.J."/>
            <person name="Scherer S.E."/>
            <person name="Richards S."/>
            <person name="Blissard G.W."/>
        </authorList>
    </citation>
    <scope>NUCLEOTIDE SEQUENCE</scope>
</reference>
<keyword evidence="12 15" id="KW-0472">Membrane</keyword>
<reference evidence="18" key="2">
    <citation type="submission" date="2020-12" db="EMBL/GenBank/DDBJ databases">
        <authorList>
            <person name="Kanost M."/>
        </authorList>
    </citation>
    <scope>NUCLEOTIDE SEQUENCE</scope>
</reference>
<evidence type="ECO:0000259" key="16">
    <source>
        <dbReference type="Pfam" id="PF04389"/>
    </source>
</evidence>
<sequence>MPAVVNDAQLAEDSSDTFSEESAWRYLHEIIGHNARVAGTPYHLNKTADLMTLLDGMAASSPNMRTDWQLASGDYGLKGLVNWYDNASNVIAVLEGESGFESNGSSRTSVLINCHYDSVPYALGASDNAVFCAVMAETLNRLSRRTRKFKNNLIFLFNGAEENPLQASHAFLQHPWAHGITTVINLDAAGMNGKASVFQITDPRVLAAYKRTVYRPNAQGLAEFVFSTGIIPSDTDFRIWRDFGKFYGIDMAFNKWGSVYHTRYDAPELLHEGVLQWAGNMLLPLVAELGDMEELQEKAVPTAAVYYDFLNWFLVTYSFPASYAIDVFVSLLAFASVAYYVWLVGPRMSTIHGLMYAVLGRLAAMVAGVVPVAILTLIMVATTTQMRYMALPWLVVPLYWIPYLLIAVAVSQAFDAWRTKTGGLNRSIRTLQAMAATRLIMAILLLLLCCVSSLVSVRYMVSTPLTVMALMSLVSLTVVRYIRLQAWQHLIMEVILSLPSTMFIMTLVLRFNAIILPVMGRSTTDTPDLTVAMINVGLAALVSCTVSGIELLFSRKHLWAVLSVVGVTCLVLMFIPFSPYQDEGPSTQRQYWFHSQITSYNARGEQTEQTSGIFVSRWDVYNTQTVVPALTAAGINLNTRTNFTADCERRVYCNLPLFRATLGADLSRGLFLYTDPPAPFSPAATAVATRDCLGETCIYTFTMIGANHNLYTIWPRENIRLTSWSLASPAEPKLHLQDRPVYVIYQSTATYSADVQPVVFSATFIVPLALQSRPIMDFSHHSHKIFHPEDYTEQYKRILEAMPAYFNIATFQTFRNNYEF</sequence>
<evidence type="ECO:0000256" key="11">
    <source>
        <dbReference type="ARBA" id="ARBA00023049"/>
    </source>
</evidence>
<feature type="transmembrane region" description="Helical" evidence="15">
    <location>
        <begin position="494"/>
        <end position="519"/>
    </location>
</feature>
<keyword evidence="5 15" id="KW-0812">Transmembrane</keyword>
<keyword evidence="19" id="KW-1185">Reference proteome</keyword>
<evidence type="ECO:0000256" key="7">
    <source>
        <dbReference type="ARBA" id="ARBA00022801"/>
    </source>
</evidence>
<feature type="domain" description="Peptidase M28" evidence="16">
    <location>
        <begin position="89"/>
        <end position="284"/>
    </location>
</feature>